<dbReference type="AlphaFoldDB" id="A0ABD2KIV0"/>
<keyword evidence="3" id="KW-1185">Reference proteome</keyword>
<organism evidence="2 3">
    <name type="scientific">Heterodera trifolii</name>
    <dbReference type="NCBI Taxonomy" id="157864"/>
    <lineage>
        <taxon>Eukaryota</taxon>
        <taxon>Metazoa</taxon>
        <taxon>Ecdysozoa</taxon>
        <taxon>Nematoda</taxon>
        <taxon>Chromadorea</taxon>
        <taxon>Rhabditida</taxon>
        <taxon>Tylenchina</taxon>
        <taxon>Tylenchomorpha</taxon>
        <taxon>Tylenchoidea</taxon>
        <taxon>Heteroderidae</taxon>
        <taxon>Heteroderinae</taxon>
        <taxon>Heterodera</taxon>
    </lineage>
</organism>
<gene>
    <name evidence="2" type="ORF">niasHT_027744</name>
</gene>
<evidence type="ECO:0000256" key="1">
    <source>
        <dbReference type="SAM" id="MobiDB-lite"/>
    </source>
</evidence>
<comment type="caution">
    <text evidence="2">The sequence shown here is derived from an EMBL/GenBank/DDBJ whole genome shotgun (WGS) entry which is preliminary data.</text>
</comment>
<dbReference type="Proteomes" id="UP001620626">
    <property type="component" value="Unassembled WGS sequence"/>
</dbReference>
<accession>A0ABD2KIV0</accession>
<evidence type="ECO:0000313" key="3">
    <source>
        <dbReference type="Proteomes" id="UP001620626"/>
    </source>
</evidence>
<protein>
    <submittedName>
        <fullName evidence="2">Uncharacterized protein</fullName>
    </submittedName>
</protein>
<dbReference type="EMBL" id="JBICBT010000748">
    <property type="protein sequence ID" value="KAL3102846.1"/>
    <property type="molecule type" value="Genomic_DNA"/>
</dbReference>
<sequence length="470" mass="53047">MESERKMNGLQKGYGSRPKPVAPGRKKRDGRADIETAGNLTADGRKHQTSLKKPTNDDVIKLFVRDVFDHYNIIGSILYDGYQATVIDYSKIEAVLCDGDHTQITDSPKLNSNCDQPARGNGQNVDQKSAKTGKNGFIIIININLKNLGIKKCTNTNSSIRPCFEEELTILKSIDQPDKRMINLLGELYKTINDFIALIEFSKQKAKIHNLKKMIADAAIVMAKQWQIPANEIMPLGEGQKIEHKSMLEELAQLWSQYKSHKPSENADDNHENHQRRTRMLKLIKDFAVDEVDGLANLKGAKSLKTTTTKAAQKKASFLQKYYYHFNWCTSFLLFGHLLANKYCNFATNSSTLNEATPNYSEIDDENMPALEIVPSSPPKNALPKSQQSRDGKMNKKKHCTPTNSESLLKHNYLPSQAAEDPLDNAHLSQFGRDQLYYSSHYGKGEPSTRSPYVFSSLEQNHFYSDSFSD</sequence>
<name>A0ABD2KIV0_9BILA</name>
<proteinExistence type="predicted"/>
<reference evidence="2 3" key="1">
    <citation type="submission" date="2024-10" db="EMBL/GenBank/DDBJ databases">
        <authorList>
            <person name="Kim D."/>
        </authorList>
    </citation>
    <scope>NUCLEOTIDE SEQUENCE [LARGE SCALE GENOMIC DNA]</scope>
    <source>
        <strain evidence="2">BH-2024</strain>
    </source>
</reference>
<feature type="region of interest" description="Disordered" evidence="1">
    <location>
        <begin position="108"/>
        <end position="129"/>
    </location>
</feature>
<evidence type="ECO:0000313" key="2">
    <source>
        <dbReference type="EMBL" id="KAL3102846.1"/>
    </source>
</evidence>
<feature type="region of interest" description="Disordered" evidence="1">
    <location>
        <begin position="371"/>
        <end position="406"/>
    </location>
</feature>
<feature type="region of interest" description="Disordered" evidence="1">
    <location>
        <begin position="1"/>
        <end position="52"/>
    </location>
</feature>